<dbReference type="GeneID" id="30308117"/>
<accession>A0A1D8KTN9</accession>
<organism evidence="1 2">
    <name type="scientific">Synechococcus phage S-CAM7</name>
    <dbReference type="NCBI Taxonomy" id="1883368"/>
    <lineage>
        <taxon>Viruses</taxon>
        <taxon>Duplodnaviria</taxon>
        <taxon>Heunggongvirae</taxon>
        <taxon>Uroviricota</taxon>
        <taxon>Caudoviricetes</taxon>
        <taxon>Pantevenvirales</taxon>
        <taxon>Kyanoviridae</taxon>
        <taxon>Mazuvirus</taxon>
        <taxon>Mazuvirus scam7</taxon>
    </lineage>
</organism>
<dbReference type="EMBL" id="KU686212">
    <property type="protein sequence ID" value="AOV61987.1"/>
    <property type="molecule type" value="Genomic_DNA"/>
</dbReference>
<evidence type="ECO:0000313" key="1">
    <source>
        <dbReference type="EMBL" id="AOV61987.1"/>
    </source>
</evidence>
<evidence type="ECO:0000313" key="2">
    <source>
        <dbReference type="Proteomes" id="UP000203902"/>
    </source>
</evidence>
<dbReference type="KEGG" id="vg:30308117"/>
<protein>
    <submittedName>
        <fullName evidence="1">Uncharacterized protein</fullName>
    </submittedName>
</protein>
<dbReference type="Proteomes" id="UP000203902">
    <property type="component" value="Segment"/>
</dbReference>
<keyword evidence="2" id="KW-1185">Reference proteome</keyword>
<name>A0A1D8KTN9_9CAUD</name>
<proteinExistence type="predicted"/>
<dbReference type="RefSeq" id="YP_009322996.1">
    <property type="nucleotide sequence ID" value="NC_031927.1"/>
</dbReference>
<reference evidence="1 2" key="1">
    <citation type="journal article" date="2016" name="Virology">
        <title>The genomic content and context of auxiliary metabolic genes in marine cyanomyoviruses.</title>
        <authorList>
            <person name="Crummett L.T."/>
            <person name="Puxty R.J."/>
            <person name="Weihe C."/>
            <person name="Marston M.F."/>
            <person name="Martiny J.B."/>
        </authorList>
    </citation>
    <scope>NUCLEOTIDE SEQUENCE [LARGE SCALE GENOMIC DNA]</scope>
    <source>
        <strain evidence="1">0910CC49</strain>
    </source>
</reference>
<gene>
    <name evidence="1" type="ORF">C490910_063</name>
</gene>
<dbReference type="OrthoDB" id="29222at10239"/>
<sequence length="64" mass="7732">MCVNTNRVIHIIMRHNNTDALINDCEDYLLHRYIPIHSYTGDEIIKQAIKEGYMMDLFYRHYSK</sequence>